<accession>A0A2P8C757</accession>
<feature type="domain" description="Glyoxalase/fosfomycin resistance/dioxygenase" evidence="1">
    <location>
        <begin position="12"/>
        <end position="140"/>
    </location>
</feature>
<keyword evidence="5" id="KW-1185">Reference proteome</keyword>
<gene>
    <name evidence="3" type="ORF">CLV93_113102</name>
    <name evidence="2" type="ORF">JCM18694_26380</name>
</gene>
<dbReference type="PANTHER" id="PTHR33990:SF1">
    <property type="entry name" value="PROTEIN YJDN"/>
    <property type="match status" value="1"/>
</dbReference>
<evidence type="ECO:0000259" key="1">
    <source>
        <dbReference type="Pfam" id="PF00903"/>
    </source>
</evidence>
<dbReference type="InterPro" id="IPR004360">
    <property type="entry name" value="Glyas_Fos-R_dOase_dom"/>
</dbReference>
<sequence length="147" mass="16947">MSKVSTYLNFLRDTEKAFNFYKEIFATELTEPGFMRYGDIPVHEGMIPIPEDEKNLIMHVELPILGGHVIMGTDVPKSMQSQITMGNNVYIMLQPDTRKETRKLFDALSEGGIIREELQDMFWGDYYGSCTDKFGVHWMFDCTEKAS</sequence>
<dbReference type="RefSeq" id="WP_106543667.1">
    <property type="nucleotide sequence ID" value="NZ_BLAU01000001.1"/>
</dbReference>
<dbReference type="Pfam" id="PF00903">
    <property type="entry name" value="Glyoxalase"/>
    <property type="match status" value="1"/>
</dbReference>
<evidence type="ECO:0000313" key="5">
    <source>
        <dbReference type="Proteomes" id="UP000396862"/>
    </source>
</evidence>
<reference evidence="3 4" key="1">
    <citation type="submission" date="2018-03" db="EMBL/GenBank/DDBJ databases">
        <title>Genomic Encyclopedia of Archaeal and Bacterial Type Strains, Phase II (KMG-II): from individual species to whole genera.</title>
        <authorList>
            <person name="Goeker M."/>
        </authorList>
    </citation>
    <scope>NUCLEOTIDE SEQUENCE [LARGE SCALE GENOMIC DNA]</scope>
    <source>
        <strain evidence="3 4">DSM 27267</strain>
    </source>
</reference>
<dbReference type="InterPro" id="IPR029068">
    <property type="entry name" value="Glyas_Bleomycin-R_OHBP_Dase"/>
</dbReference>
<evidence type="ECO:0000313" key="2">
    <source>
        <dbReference type="EMBL" id="GET22392.1"/>
    </source>
</evidence>
<dbReference type="SUPFAM" id="SSF54593">
    <property type="entry name" value="Glyoxalase/Bleomycin resistance protein/Dihydroxybiphenyl dioxygenase"/>
    <property type="match status" value="1"/>
</dbReference>
<dbReference type="Proteomes" id="UP000240621">
    <property type="component" value="Unassembled WGS sequence"/>
</dbReference>
<dbReference type="AlphaFoldDB" id="A0A2P8C757"/>
<dbReference type="CDD" id="cd06588">
    <property type="entry name" value="PhnB_like"/>
    <property type="match status" value="1"/>
</dbReference>
<dbReference type="OrthoDB" id="9795306at2"/>
<comment type="caution">
    <text evidence="3">The sequence shown here is derived from an EMBL/GenBank/DDBJ whole genome shotgun (WGS) entry which is preliminary data.</text>
</comment>
<reference evidence="2 5" key="2">
    <citation type="submission" date="2019-10" db="EMBL/GenBank/DDBJ databases">
        <title>Prolixibacter strains distinguished by the presence of nitrate reductase genes were adept at nitrate-dependent anaerobic corrosion of metallic iron and carbon steel.</title>
        <authorList>
            <person name="Iino T."/>
            <person name="Shono N."/>
            <person name="Ito K."/>
            <person name="Nakamura R."/>
            <person name="Sueoka K."/>
            <person name="Harayama S."/>
            <person name="Ohkuma M."/>
        </authorList>
    </citation>
    <scope>NUCLEOTIDE SEQUENCE [LARGE SCALE GENOMIC DNA]</scope>
    <source>
        <strain evidence="2 5">MIC1-1</strain>
    </source>
</reference>
<organism evidence="3 4">
    <name type="scientific">Prolixibacter denitrificans</name>
    <dbReference type="NCBI Taxonomy" id="1541063"/>
    <lineage>
        <taxon>Bacteria</taxon>
        <taxon>Pseudomonadati</taxon>
        <taxon>Bacteroidota</taxon>
        <taxon>Bacteroidia</taxon>
        <taxon>Marinilabiliales</taxon>
        <taxon>Prolixibacteraceae</taxon>
        <taxon>Prolixibacter</taxon>
    </lineage>
</organism>
<protein>
    <submittedName>
        <fullName evidence="3">PhnB protein</fullName>
    </submittedName>
    <submittedName>
        <fullName evidence="2">VOC family protein</fullName>
    </submittedName>
</protein>
<dbReference type="PANTHER" id="PTHR33990">
    <property type="entry name" value="PROTEIN YJDN-RELATED"/>
    <property type="match status" value="1"/>
</dbReference>
<dbReference type="Proteomes" id="UP000396862">
    <property type="component" value="Unassembled WGS sequence"/>
</dbReference>
<evidence type="ECO:0000313" key="4">
    <source>
        <dbReference type="Proteomes" id="UP000240621"/>
    </source>
</evidence>
<dbReference type="InterPro" id="IPR028973">
    <property type="entry name" value="PhnB-like"/>
</dbReference>
<dbReference type="EMBL" id="BLAU01000001">
    <property type="protein sequence ID" value="GET22392.1"/>
    <property type="molecule type" value="Genomic_DNA"/>
</dbReference>
<evidence type="ECO:0000313" key="3">
    <source>
        <dbReference type="EMBL" id="PSK80808.1"/>
    </source>
</evidence>
<name>A0A2P8C757_9BACT</name>
<dbReference type="Gene3D" id="3.10.180.10">
    <property type="entry name" value="2,3-Dihydroxybiphenyl 1,2-Dioxygenase, domain 1"/>
    <property type="match status" value="1"/>
</dbReference>
<proteinExistence type="predicted"/>
<dbReference type="EMBL" id="PYGC01000013">
    <property type="protein sequence ID" value="PSK80808.1"/>
    <property type="molecule type" value="Genomic_DNA"/>
</dbReference>